<dbReference type="PANTHER" id="PTHR11931">
    <property type="entry name" value="PHOSPHOGLYCERATE MUTASE"/>
    <property type="match status" value="1"/>
</dbReference>
<keyword evidence="3" id="KW-0312">Gluconeogenesis</keyword>
<dbReference type="InterPro" id="IPR005952">
    <property type="entry name" value="Phosphogly_mut1"/>
</dbReference>
<feature type="active site" description="Tele-phosphohistidine intermediate" evidence="6">
    <location>
        <position position="13"/>
    </location>
</feature>
<keyword evidence="5" id="KW-0413">Isomerase</keyword>
<evidence type="ECO:0000256" key="5">
    <source>
        <dbReference type="ARBA" id="ARBA00023235"/>
    </source>
</evidence>
<name>A0A4R1F868_9GAMM</name>
<dbReference type="CDD" id="cd07067">
    <property type="entry name" value="HP_PGM_like"/>
    <property type="match status" value="1"/>
</dbReference>
<evidence type="ECO:0000313" key="9">
    <source>
        <dbReference type="Proteomes" id="UP000294887"/>
    </source>
</evidence>
<dbReference type="SUPFAM" id="SSF53254">
    <property type="entry name" value="Phosphoglycerate mutase-like"/>
    <property type="match status" value="1"/>
</dbReference>
<sequence length="199" mass="22811">MTPTTTIIDLLRHGEVENDAVFCGSTNDTLTDAGWQKMVKALDNKGKWDLIVSASLERCQEFAQLIAEEDDIDLEVDDSLNEMDFGHWEGLCPEQIMKEEGELLNAWWQSPTRVSPPEGEDFHIFQSRVLAYFKNIIENNQGKRILFVSDTGPIRLIIMYILGMQDENLFRLNVDYACFSRLHIYHDEVGEKGCLIKHG</sequence>
<evidence type="ECO:0000256" key="3">
    <source>
        <dbReference type="ARBA" id="ARBA00022432"/>
    </source>
</evidence>
<keyword evidence="9" id="KW-1185">Reference proteome</keyword>
<dbReference type="EMBL" id="SMFQ01000003">
    <property type="protein sequence ID" value="TCJ86901.1"/>
    <property type="molecule type" value="Genomic_DNA"/>
</dbReference>
<dbReference type="EC" id="5.4.2.11" evidence="2"/>
<evidence type="ECO:0000256" key="1">
    <source>
        <dbReference type="ARBA" id="ARBA00006717"/>
    </source>
</evidence>
<dbReference type="Gene3D" id="3.40.50.1240">
    <property type="entry name" value="Phosphoglycerate mutase-like"/>
    <property type="match status" value="1"/>
</dbReference>
<dbReference type="GO" id="GO:0006096">
    <property type="term" value="P:glycolytic process"/>
    <property type="evidence" value="ECO:0007669"/>
    <property type="project" value="UniProtKB-KW"/>
</dbReference>
<protein>
    <recommendedName>
        <fullName evidence="2">phosphoglycerate mutase (2,3-diphosphoglycerate-dependent)</fullName>
        <ecNumber evidence="2">5.4.2.11</ecNumber>
    </recommendedName>
</protein>
<evidence type="ECO:0000256" key="7">
    <source>
        <dbReference type="PIRSR" id="PIRSR613078-2"/>
    </source>
</evidence>
<evidence type="ECO:0000256" key="2">
    <source>
        <dbReference type="ARBA" id="ARBA00012028"/>
    </source>
</evidence>
<gene>
    <name evidence="8" type="ORF">EV695_1401</name>
</gene>
<dbReference type="GO" id="GO:0006094">
    <property type="term" value="P:gluconeogenesis"/>
    <property type="evidence" value="ECO:0007669"/>
    <property type="project" value="UniProtKB-KW"/>
</dbReference>
<feature type="active site" description="Proton donor/acceptor" evidence="6">
    <location>
        <position position="82"/>
    </location>
</feature>
<feature type="binding site" evidence="7">
    <location>
        <position position="58"/>
    </location>
    <ligand>
        <name>substrate</name>
    </ligand>
</feature>
<evidence type="ECO:0000313" key="8">
    <source>
        <dbReference type="EMBL" id="TCJ86901.1"/>
    </source>
</evidence>
<dbReference type="RefSeq" id="WP_131905230.1">
    <property type="nucleotide sequence ID" value="NZ_BAAAFU010000004.1"/>
</dbReference>
<dbReference type="OrthoDB" id="9783269at2"/>
<dbReference type="InterPro" id="IPR029033">
    <property type="entry name" value="His_PPase_superfam"/>
</dbReference>
<dbReference type="InterPro" id="IPR013078">
    <property type="entry name" value="His_Pase_superF_clade-1"/>
</dbReference>
<accession>A0A4R1F868</accession>
<dbReference type="Proteomes" id="UP000294887">
    <property type="component" value="Unassembled WGS sequence"/>
</dbReference>
<comment type="caution">
    <text evidence="8">The sequence shown here is derived from an EMBL/GenBank/DDBJ whole genome shotgun (WGS) entry which is preliminary data.</text>
</comment>
<evidence type="ECO:0000256" key="4">
    <source>
        <dbReference type="ARBA" id="ARBA00023152"/>
    </source>
</evidence>
<dbReference type="GO" id="GO:0004619">
    <property type="term" value="F:phosphoglycerate mutase activity"/>
    <property type="evidence" value="ECO:0007669"/>
    <property type="project" value="UniProtKB-EC"/>
</dbReference>
<organism evidence="8 9">
    <name type="scientific">Cocleimonas flava</name>
    <dbReference type="NCBI Taxonomy" id="634765"/>
    <lineage>
        <taxon>Bacteria</taxon>
        <taxon>Pseudomonadati</taxon>
        <taxon>Pseudomonadota</taxon>
        <taxon>Gammaproteobacteria</taxon>
        <taxon>Thiotrichales</taxon>
        <taxon>Thiotrichaceae</taxon>
        <taxon>Cocleimonas</taxon>
    </lineage>
</organism>
<proteinExistence type="inferred from homology"/>
<dbReference type="AlphaFoldDB" id="A0A4R1F868"/>
<comment type="similarity">
    <text evidence="1">Belongs to the phosphoglycerate mutase family. BPG-dependent PGAM subfamily.</text>
</comment>
<dbReference type="Pfam" id="PF00300">
    <property type="entry name" value="His_Phos_1"/>
    <property type="match status" value="1"/>
</dbReference>
<evidence type="ECO:0000256" key="6">
    <source>
        <dbReference type="PIRSR" id="PIRSR613078-1"/>
    </source>
</evidence>
<keyword evidence="4" id="KW-0324">Glycolysis</keyword>
<reference evidence="8 9" key="1">
    <citation type="submission" date="2019-03" db="EMBL/GenBank/DDBJ databases">
        <title>Genomic Encyclopedia of Type Strains, Phase IV (KMG-IV): sequencing the most valuable type-strain genomes for metagenomic binning, comparative biology and taxonomic classification.</title>
        <authorList>
            <person name="Goeker M."/>
        </authorList>
    </citation>
    <scope>NUCLEOTIDE SEQUENCE [LARGE SCALE GENOMIC DNA]</scope>
    <source>
        <strain evidence="8 9">DSM 24830</strain>
    </source>
</reference>